<reference evidence="6" key="1">
    <citation type="journal article" date="2015" name="Nature">
        <title>Complex archaea that bridge the gap between prokaryotes and eukaryotes.</title>
        <authorList>
            <person name="Spang A."/>
            <person name="Saw J.H."/>
            <person name="Jorgensen S.L."/>
            <person name="Zaremba-Niedzwiedzka K."/>
            <person name="Martijn J."/>
            <person name="Lind A.E."/>
            <person name="van Eijk R."/>
            <person name="Schleper C."/>
            <person name="Guy L."/>
            <person name="Ettema T.J."/>
        </authorList>
    </citation>
    <scope>NUCLEOTIDE SEQUENCE</scope>
</reference>
<keyword evidence="3" id="KW-0808">Transferase</keyword>
<dbReference type="GO" id="GO:0008175">
    <property type="term" value="F:tRNA methyltransferase activity"/>
    <property type="evidence" value="ECO:0007669"/>
    <property type="project" value="InterPro"/>
</dbReference>
<keyword evidence="5" id="KW-1133">Transmembrane helix</keyword>
<evidence type="ECO:0000256" key="3">
    <source>
        <dbReference type="ARBA" id="ARBA00022679"/>
    </source>
</evidence>
<keyword evidence="2" id="KW-0489">Methyltransferase</keyword>
<dbReference type="EMBL" id="LAZR01001087">
    <property type="protein sequence ID" value="KKN50963.1"/>
    <property type="molecule type" value="Genomic_DNA"/>
</dbReference>
<dbReference type="SUPFAM" id="SSF75217">
    <property type="entry name" value="alpha/beta knot"/>
    <property type="match status" value="1"/>
</dbReference>
<dbReference type="Pfam" id="PF04013">
    <property type="entry name" value="Methyltrn_RNA_2"/>
    <property type="match status" value="1"/>
</dbReference>
<dbReference type="GO" id="GO:0030488">
    <property type="term" value="P:tRNA methylation"/>
    <property type="evidence" value="ECO:0007669"/>
    <property type="project" value="TreeGrafter"/>
</dbReference>
<feature type="transmembrane region" description="Helical" evidence="5">
    <location>
        <begin position="12"/>
        <end position="34"/>
    </location>
</feature>
<protein>
    <submittedName>
        <fullName evidence="6">Uncharacterized protein</fullName>
    </submittedName>
</protein>
<name>A0A0F9UBH2_9ZZZZ</name>
<evidence type="ECO:0000256" key="5">
    <source>
        <dbReference type="SAM" id="Phobius"/>
    </source>
</evidence>
<dbReference type="AlphaFoldDB" id="A0A0F9UBH2"/>
<sequence>MEKLLLIFSKNWVNSNLILLNVFYLIILVNFILLNKELTFFTKKDVDKGITPLDVYRLCSSIRETFCLSYSIRKNNNLFLIFQKRSILVKLNGDKLRYLGPDERSQALLLEKALVKGNEEKNIQNKEWKKSTPGIYVRKFPNIYSLISFINSICNGPSFFLINKNQFPEINTNIFDFRESAIKDLDLSSFIIPNYNFLNGEFDVIKLFKGVKNIKFVSLSKIDIVENKILYINFQKDRLELN</sequence>
<keyword evidence="4" id="KW-0949">S-adenosyl-L-methionine</keyword>
<dbReference type="InterPro" id="IPR029028">
    <property type="entry name" value="Alpha/beta_knot_MTases"/>
</dbReference>
<evidence type="ECO:0000256" key="4">
    <source>
        <dbReference type="ARBA" id="ARBA00022691"/>
    </source>
</evidence>
<proteinExistence type="predicted"/>
<dbReference type="GO" id="GO:0008757">
    <property type="term" value="F:S-adenosylmethionine-dependent methyltransferase activity"/>
    <property type="evidence" value="ECO:0007669"/>
    <property type="project" value="TreeGrafter"/>
</dbReference>
<dbReference type="PANTHER" id="PTHR40703">
    <property type="entry name" value="TRNA (PSEUDOURIDINE(54)-N(1))-METHYLTRANSFERASE"/>
    <property type="match status" value="1"/>
</dbReference>
<evidence type="ECO:0000313" key="6">
    <source>
        <dbReference type="EMBL" id="KKN50963.1"/>
    </source>
</evidence>
<keyword evidence="5" id="KW-0472">Membrane</keyword>
<dbReference type="InterPro" id="IPR007158">
    <property type="entry name" value="TrmY"/>
</dbReference>
<organism evidence="6">
    <name type="scientific">marine sediment metagenome</name>
    <dbReference type="NCBI Taxonomy" id="412755"/>
    <lineage>
        <taxon>unclassified sequences</taxon>
        <taxon>metagenomes</taxon>
        <taxon>ecological metagenomes</taxon>
    </lineage>
</organism>
<dbReference type="InterPro" id="IPR029026">
    <property type="entry name" value="tRNA_m1G_MTases_N"/>
</dbReference>
<dbReference type="Gene3D" id="3.40.1280.10">
    <property type="match status" value="1"/>
</dbReference>
<keyword evidence="5" id="KW-0812">Transmembrane</keyword>
<accession>A0A0F9UBH2</accession>
<keyword evidence="1" id="KW-0963">Cytoplasm</keyword>
<evidence type="ECO:0000256" key="2">
    <source>
        <dbReference type="ARBA" id="ARBA00022603"/>
    </source>
</evidence>
<comment type="caution">
    <text evidence="6">The sequence shown here is derived from an EMBL/GenBank/DDBJ whole genome shotgun (WGS) entry which is preliminary data.</text>
</comment>
<evidence type="ECO:0000256" key="1">
    <source>
        <dbReference type="ARBA" id="ARBA00022490"/>
    </source>
</evidence>
<dbReference type="PANTHER" id="PTHR40703:SF1">
    <property type="entry name" value="TRNA (PSEUDOURIDINE(54)-N(1))-METHYLTRANSFERASE"/>
    <property type="match status" value="1"/>
</dbReference>
<gene>
    <name evidence="6" type="ORF">LCGC14_0627520</name>
</gene>